<dbReference type="PROSITE" id="PS51155">
    <property type="entry name" value="CHIT_BIND_RR_2"/>
    <property type="match status" value="1"/>
</dbReference>
<dbReference type="PANTHER" id="PTHR10380">
    <property type="entry name" value="CUTICLE PROTEIN"/>
    <property type="match status" value="1"/>
</dbReference>
<gene>
    <name evidence="5" type="ORF">O3G_MSEX007365</name>
</gene>
<dbReference type="InterPro" id="IPR031311">
    <property type="entry name" value="CHIT_BIND_RR_consensus"/>
</dbReference>
<dbReference type="EMBL" id="JH668414">
    <property type="protein sequence ID" value="KAG6451802.1"/>
    <property type="molecule type" value="Genomic_DNA"/>
</dbReference>
<organism evidence="5 6">
    <name type="scientific">Manduca sexta</name>
    <name type="common">Tobacco hawkmoth</name>
    <name type="synonym">Tobacco hornworm</name>
    <dbReference type="NCBI Taxonomy" id="7130"/>
    <lineage>
        <taxon>Eukaryota</taxon>
        <taxon>Metazoa</taxon>
        <taxon>Ecdysozoa</taxon>
        <taxon>Arthropoda</taxon>
        <taxon>Hexapoda</taxon>
        <taxon>Insecta</taxon>
        <taxon>Pterygota</taxon>
        <taxon>Neoptera</taxon>
        <taxon>Endopterygota</taxon>
        <taxon>Lepidoptera</taxon>
        <taxon>Glossata</taxon>
        <taxon>Ditrysia</taxon>
        <taxon>Bombycoidea</taxon>
        <taxon>Sphingidae</taxon>
        <taxon>Sphinginae</taxon>
        <taxon>Sphingini</taxon>
        <taxon>Manduca</taxon>
    </lineage>
</organism>
<dbReference type="OrthoDB" id="6515429at2759"/>
<keyword evidence="6" id="KW-1185">Reference proteome</keyword>
<proteinExistence type="predicted"/>
<feature type="chain" id="PRO_5038276474" description="Larval cuticle protein 1-like" evidence="4">
    <location>
        <begin position="18"/>
        <end position="108"/>
    </location>
</feature>
<evidence type="ECO:0000256" key="2">
    <source>
        <dbReference type="ARBA" id="ARBA00022729"/>
    </source>
</evidence>
<keyword evidence="2 4" id="KW-0732">Signal</keyword>
<evidence type="ECO:0000313" key="6">
    <source>
        <dbReference type="Proteomes" id="UP000791440"/>
    </source>
</evidence>
<dbReference type="AlphaFoldDB" id="A0A921Z7U1"/>
<protein>
    <recommendedName>
        <fullName evidence="7">Larval cuticle protein 1-like</fullName>
    </recommendedName>
</protein>
<dbReference type="Proteomes" id="UP000791440">
    <property type="component" value="Unassembled WGS sequence"/>
</dbReference>
<dbReference type="InterPro" id="IPR050468">
    <property type="entry name" value="Cuticle_Struct_Prot"/>
</dbReference>
<reference evidence="5" key="1">
    <citation type="journal article" date="2016" name="Insect Biochem. Mol. Biol.">
        <title>Multifaceted biological insights from a draft genome sequence of the tobacco hornworm moth, Manduca sexta.</title>
        <authorList>
            <person name="Kanost M.R."/>
            <person name="Arrese E.L."/>
            <person name="Cao X."/>
            <person name="Chen Y.R."/>
            <person name="Chellapilla S."/>
            <person name="Goldsmith M.R."/>
            <person name="Grosse-Wilde E."/>
            <person name="Heckel D.G."/>
            <person name="Herndon N."/>
            <person name="Jiang H."/>
            <person name="Papanicolaou A."/>
            <person name="Qu J."/>
            <person name="Soulages J.L."/>
            <person name="Vogel H."/>
            <person name="Walters J."/>
            <person name="Waterhouse R.M."/>
            <person name="Ahn S.J."/>
            <person name="Almeida F.C."/>
            <person name="An C."/>
            <person name="Aqrawi P."/>
            <person name="Bretschneider A."/>
            <person name="Bryant W.B."/>
            <person name="Bucks S."/>
            <person name="Chao H."/>
            <person name="Chevignon G."/>
            <person name="Christen J.M."/>
            <person name="Clarke D.F."/>
            <person name="Dittmer N.T."/>
            <person name="Ferguson L.C.F."/>
            <person name="Garavelou S."/>
            <person name="Gordon K.H.J."/>
            <person name="Gunaratna R.T."/>
            <person name="Han Y."/>
            <person name="Hauser F."/>
            <person name="He Y."/>
            <person name="Heidel-Fischer H."/>
            <person name="Hirsh A."/>
            <person name="Hu Y."/>
            <person name="Jiang H."/>
            <person name="Kalra D."/>
            <person name="Klinner C."/>
            <person name="Konig C."/>
            <person name="Kovar C."/>
            <person name="Kroll A.R."/>
            <person name="Kuwar S.S."/>
            <person name="Lee S.L."/>
            <person name="Lehman R."/>
            <person name="Li K."/>
            <person name="Li Z."/>
            <person name="Liang H."/>
            <person name="Lovelace S."/>
            <person name="Lu Z."/>
            <person name="Mansfield J.H."/>
            <person name="McCulloch K.J."/>
            <person name="Mathew T."/>
            <person name="Morton B."/>
            <person name="Muzny D.M."/>
            <person name="Neunemann D."/>
            <person name="Ongeri F."/>
            <person name="Pauchet Y."/>
            <person name="Pu L.L."/>
            <person name="Pyrousis I."/>
            <person name="Rao X.J."/>
            <person name="Redding A."/>
            <person name="Roesel C."/>
            <person name="Sanchez-Gracia A."/>
            <person name="Schaack S."/>
            <person name="Shukla A."/>
            <person name="Tetreau G."/>
            <person name="Wang Y."/>
            <person name="Xiong G.H."/>
            <person name="Traut W."/>
            <person name="Walsh T.K."/>
            <person name="Worley K.C."/>
            <person name="Wu D."/>
            <person name="Wu W."/>
            <person name="Wu Y.Q."/>
            <person name="Zhang X."/>
            <person name="Zou Z."/>
            <person name="Zucker H."/>
            <person name="Briscoe A.D."/>
            <person name="Burmester T."/>
            <person name="Clem R.J."/>
            <person name="Feyereisen R."/>
            <person name="Grimmelikhuijzen C.J.P."/>
            <person name="Hamodrakas S.J."/>
            <person name="Hansson B.S."/>
            <person name="Huguet E."/>
            <person name="Jermiin L.S."/>
            <person name="Lan Q."/>
            <person name="Lehman H.K."/>
            <person name="Lorenzen M."/>
            <person name="Merzendorfer H."/>
            <person name="Michalopoulos I."/>
            <person name="Morton D.B."/>
            <person name="Muthukrishnan S."/>
            <person name="Oakeshott J.G."/>
            <person name="Palmer W."/>
            <person name="Park Y."/>
            <person name="Passarelli A.L."/>
            <person name="Rozas J."/>
            <person name="Schwartz L.M."/>
            <person name="Smith W."/>
            <person name="Southgate A."/>
            <person name="Vilcinskas A."/>
            <person name="Vogt R."/>
            <person name="Wang P."/>
            <person name="Werren J."/>
            <person name="Yu X.Q."/>
            <person name="Zhou J.J."/>
            <person name="Brown S.J."/>
            <person name="Scherer S.E."/>
            <person name="Richards S."/>
            <person name="Blissard G.W."/>
        </authorList>
    </citation>
    <scope>NUCLEOTIDE SEQUENCE</scope>
</reference>
<feature type="signal peptide" evidence="4">
    <location>
        <begin position="1"/>
        <end position="17"/>
    </location>
</feature>
<reference evidence="5" key="2">
    <citation type="submission" date="2020-12" db="EMBL/GenBank/DDBJ databases">
        <authorList>
            <person name="Kanost M."/>
        </authorList>
    </citation>
    <scope>NUCLEOTIDE SEQUENCE</scope>
</reference>
<dbReference type="Pfam" id="PF00379">
    <property type="entry name" value="Chitin_bind_4"/>
    <property type="match status" value="1"/>
</dbReference>
<dbReference type="PANTHER" id="PTHR10380:SF173">
    <property type="entry name" value="CUTICULAR PROTEIN 47EF, ISOFORM C-RELATED"/>
    <property type="match status" value="1"/>
</dbReference>
<name>A0A921Z7U1_MANSE</name>
<dbReference type="PROSITE" id="PS00233">
    <property type="entry name" value="CHIT_BIND_RR_1"/>
    <property type="match status" value="1"/>
</dbReference>
<dbReference type="EMBL" id="JH668414">
    <property type="protein sequence ID" value="KAG6451803.1"/>
    <property type="molecule type" value="Genomic_DNA"/>
</dbReference>
<evidence type="ECO:0000256" key="3">
    <source>
        <dbReference type="PROSITE-ProRule" id="PRU00497"/>
    </source>
</evidence>
<dbReference type="InterPro" id="IPR000618">
    <property type="entry name" value="Insect_cuticle"/>
</dbReference>
<dbReference type="GO" id="GO:0008010">
    <property type="term" value="F:structural constituent of chitin-based larval cuticle"/>
    <property type="evidence" value="ECO:0007669"/>
    <property type="project" value="TreeGrafter"/>
</dbReference>
<sequence>MKLIILVALAVVTIAVAAPPEPPKILKSEFDQGAEGGYVFNFETENGIARAENGEVKDIVDEENKPHRVVIVRGSYSYIGDDGKPVSIEYFADENGYHAQGDSIPKVQ</sequence>
<comment type="caution">
    <text evidence="5">The sequence shown here is derived from an EMBL/GenBank/DDBJ whole genome shotgun (WGS) entry which is preliminary data.</text>
</comment>
<keyword evidence="1 3" id="KW-0193">Cuticle</keyword>
<accession>A0A921Z7U1</accession>
<evidence type="ECO:0008006" key="7">
    <source>
        <dbReference type="Google" id="ProtNLM"/>
    </source>
</evidence>
<dbReference type="PRINTS" id="PR00947">
    <property type="entry name" value="CUTICLE"/>
</dbReference>
<evidence type="ECO:0000256" key="1">
    <source>
        <dbReference type="ARBA" id="ARBA00022460"/>
    </source>
</evidence>
<dbReference type="GO" id="GO:0062129">
    <property type="term" value="C:chitin-based extracellular matrix"/>
    <property type="evidence" value="ECO:0007669"/>
    <property type="project" value="TreeGrafter"/>
</dbReference>
<evidence type="ECO:0000256" key="4">
    <source>
        <dbReference type="SAM" id="SignalP"/>
    </source>
</evidence>
<evidence type="ECO:0000313" key="5">
    <source>
        <dbReference type="EMBL" id="KAG6451802.1"/>
    </source>
</evidence>